<evidence type="ECO:0000256" key="2">
    <source>
        <dbReference type="ARBA" id="ARBA00022741"/>
    </source>
</evidence>
<dbReference type="PANTHER" id="PTHR24220">
    <property type="entry name" value="IMPORT ATP-BINDING PROTEIN"/>
    <property type="match status" value="1"/>
</dbReference>
<name>A0A9X4MPX8_9BACT</name>
<evidence type="ECO:0000259" key="4">
    <source>
        <dbReference type="PROSITE" id="PS50893"/>
    </source>
</evidence>
<dbReference type="PROSITE" id="PS50893">
    <property type="entry name" value="ABC_TRANSPORTER_2"/>
    <property type="match status" value="1"/>
</dbReference>
<keyword evidence="1" id="KW-0813">Transport</keyword>
<reference evidence="5" key="1">
    <citation type="journal article" date="2022" name="bioRxiv">
        <title>Thiovibrio frasassiensisgen. nov., sp. nov., an autotrophic, elemental sulfur disproportionating bacterium isolated from sulfidic karst sediment, and proposal of Thiovibrionaceae fam. nov.</title>
        <authorList>
            <person name="Aronson H."/>
            <person name="Thomas C."/>
            <person name="Bhattacharyya M."/>
            <person name="Eckstein S."/>
            <person name="Jensen S."/>
            <person name="Barco R."/>
            <person name="Macalady J."/>
            <person name="Amend J."/>
        </authorList>
    </citation>
    <scope>NUCLEOTIDE SEQUENCE</scope>
    <source>
        <strain evidence="5">RS19-109</strain>
    </source>
</reference>
<dbReference type="InterPro" id="IPR003439">
    <property type="entry name" value="ABC_transporter-like_ATP-bd"/>
</dbReference>
<sequence length="228" mass="24472">MIIECKEITKTYPVEGTLVHAVNAVNLSVDKGDFLVILGHSGSGKTTLLSLIGGLTSPDSGQVFIDGVENWQQSDRALSTMRNSKIGFIFQFASLIPTLSVMENILLPLSFGQNPAGSRALALDILAQVGLADKGKAFPSQLSGGQQRRVAIARSFINCPDIILADEPTGDLDEETESDILGLFRRYNEQGTTFVVVTHNSDLAATQKGARVFSMRQGVLSSQGARVF</sequence>
<accession>A0A9X4MPX8</accession>
<dbReference type="InterPro" id="IPR003593">
    <property type="entry name" value="AAA+_ATPase"/>
</dbReference>
<gene>
    <name evidence="5" type="ORF">OLX77_11190</name>
</gene>
<dbReference type="SMART" id="SM00382">
    <property type="entry name" value="AAA"/>
    <property type="match status" value="1"/>
</dbReference>
<keyword evidence="6" id="KW-1185">Reference proteome</keyword>
<evidence type="ECO:0000313" key="6">
    <source>
        <dbReference type="Proteomes" id="UP001154240"/>
    </source>
</evidence>
<reference evidence="5" key="2">
    <citation type="submission" date="2022-10" db="EMBL/GenBank/DDBJ databases">
        <authorList>
            <person name="Aronson H.S."/>
        </authorList>
    </citation>
    <scope>NUCLEOTIDE SEQUENCE</scope>
    <source>
        <strain evidence="5">RS19-109</strain>
    </source>
</reference>
<dbReference type="Pfam" id="PF00005">
    <property type="entry name" value="ABC_tran"/>
    <property type="match status" value="1"/>
</dbReference>
<evidence type="ECO:0000313" key="5">
    <source>
        <dbReference type="EMBL" id="MDG4476717.1"/>
    </source>
</evidence>
<keyword evidence="2" id="KW-0547">Nucleotide-binding</keyword>
<keyword evidence="3 5" id="KW-0067">ATP-binding</keyword>
<dbReference type="EMBL" id="JAPHEH010000001">
    <property type="protein sequence ID" value="MDG4476717.1"/>
    <property type="molecule type" value="Genomic_DNA"/>
</dbReference>
<dbReference type="InterPro" id="IPR027417">
    <property type="entry name" value="P-loop_NTPase"/>
</dbReference>
<dbReference type="InterPro" id="IPR015854">
    <property type="entry name" value="ABC_transpr_LolD-like"/>
</dbReference>
<dbReference type="CDD" id="cd03255">
    <property type="entry name" value="ABC_MJ0796_LolCDE_FtsE"/>
    <property type="match status" value="1"/>
</dbReference>
<dbReference type="GO" id="GO:0005524">
    <property type="term" value="F:ATP binding"/>
    <property type="evidence" value="ECO:0007669"/>
    <property type="project" value="UniProtKB-KW"/>
</dbReference>
<dbReference type="GO" id="GO:0005886">
    <property type="term" value="C:plasma membrane"/>
    <property type="evidence" value="ECO:0007669"/>
    <property type="project" value="TreeGrafter"/>
</dbReference>
<evidence type="ECO:0000256" key="1">
    <source>
        <dbReference type="ARBA" id="ARBA00022448"/>
    </source>
</evidence>
<evidence type="ECO:0000256" key="3">
    <source>
        <dbReference type="ARBA" id="ARBA00022840"/>
    </source>
</evidence>
<comment type="caution">
    <text evidence="5">The sequence shown here is derived from an EMBL/GenBank/DDBJ whole genome shotgun (WGS) entry which is preliminary data.</text>
</comment>
<dbReference type="PROSITE" id="PS00211">
    <property type="entry name" value="ABC_TRANSPORTER_1"/>
    <property type="match status" value="1"/>
</dbReference>
<dbReference type="RefSeq" id="WP_307633682.1">
    <property type="nucleotide sequence ID" value="NZ_JAPHEH010000001.1"/>
</dbReference>
<dbReference type="InterPro" id="IPR017871">
    <property type="entry name" value="ABC_transporter-like_CS"/>
</dbReference>
<protein>
    <submittedName>
        <fullName evidence="5">ABC transporter ATP-binding protein</fullName>
    </submittedName>
</protein>
<dbReference type="SUPFAM" id="SSF52540">
    <property type="entry name" value="P-loop containing nucleoside triphosphate hydrolases"/>
    <property type="match status" value="1"/>
</dbReference>
<dbReference type="GO" id="GO:0016887">
    <property type="term" value="F:ATP hydrolysis activity"/>
    <property type="evidence" value="ECO:0007669"/>
    <property type="project" value="InterPro"/>
</dbReference>
<dbReference type="Gene3D" id="3.40.50.300">
    <property type="entry name" value="P-loop containing nucleotide triphosphate hydrolases"/>
    <property type="match status" value="1"/>
</dbReference>
<dbReference type="Proteomes" id="UP001154240">
    <property type="component" value="Unassembled WGS sequence"/>
</dbReference>
<proteinExistence type="predicted"/>
<organism evidence="5 6">
    <name type="scientific">Thiovibrio frasassiensis</name>
    <dbReference type="NCBI Taxonomy" id="2984131"/>
    <lineage>
        <taxon>Bacteria</taxon>
        <taxon>Pseudomonadati</taxon>
        <taxon>Thermodesulfobacteriota</taxon>
        <taxon>Desulfobulbia</taxon>
        <taxon>Desulfobulbales</taxon>
        <taxon>Thiovibrionaceae</taxon>
        <taxon>Thiovibrio</taxon>
    </lineage>
</organism>
<dbReference type="AlphaFoldDB" id="A0A9X4MPX8"/>
<feature type="domain" description="ABC transporter" evidence="4">
    <location>
        <begin position="3"/>
        <end position="227"/>
    </location>
</feature>
<dbReference type="InterPro" id="IPR017911">
    <property type="entry name" value="MacB-like_ATP-bd"/>
</dbReference>
<dbReference type="GO" id="GO:0022857">
    <property type="term" value="F:transmembrane transporter activity"/>
    <property type="evidence" value="ECO:0007669"/>
    <property type="project" value="TreeGrafter"/>
</dbReference>
<dbReference type="PANTHER" id="PTHR24220:SF662">
    <property type="entry name" value="ABC TRANSPORTER ATP-BINDING PROTEIN"/>
    <property type="match status" value="1"/>
</dbReference>